<dbReference type="PANTHER" id="PTHR33876:SF4">
    <property type="entry name" value="CHLOROPLAST PROTEIN FOR GROWTH AND FERTILITY 2"/>
    <property type="match status" value="1"/>
</dbReference>
<name>A0AAV2YJW7_9STRA</name>
<organism evidence="2 3">
    <name type="scientific">Lagenidium giganteum</name>
    <dbReference type="NCBI Taxonomy" id="4803"/>
    <lineage>
        <taxon>Eukaryota</taxon>
        <taxon>Sar</taxon>
        <taxon>Stramenopiles</taxon>
        <taxon>Oomycota</taxon>
        <taxon>Peronosporomycetes</taxon>
        <taxon>Pythiales</taxon>
        <taxon>Pythiaceae</taxon>
    </lineage>
</organism>
<feature type="transmembrane region" description="Helical" evidence="1">
    <location>
        <begin position="73"/>
        <end position="95"/>
    </location>
</feature>
<gene>
    <name evidence="2" type="ORF">N0F65_009339</name>
</gene>
<keyword evidence="1" id="KW-0472">Membrane</keyword>
<evidence type="ECO:0000313" key="3">
    <source>
        <dbReference type="Proteomes" id="UP001146120"/>
    </source>
</evidence>
<dbReference type="PANTHER" id="PTHR33876">
    <property type="entry name" value="UNNAMED PRODUCT"/>
    <property type="match status" value="1"/>
</dbReference>
<dbReference type="InterPro" id="IPR052776">
    <property type="entry name" value="Chloro_ReproSupport/MetalTrans"/>
</dbReference>
<keyword evidence="1" id="KW-1133">Transmembrane helix</keyword>
<feature type="transmembrane region" description="Helical" evidence="1">
    <location>
        <begin position="34"/>
        <end position="52"/>
    </location>
</feature>
<feature type="transmembrane region" description="Helical" evidence="1">
    <location>
        <begin position="270"/>
        <end position="291"/>
    </location>
</feature>
<protein>
    <submittedName>
        <fullName evidence="2">Uncharacterized protein</fullName>
    </submittedName>
</protein>
<dbReference type="Proteomes" id="UP001146120">
    <property type="component" value="Unassembled WGS sequence"/>
</dbReference>
<accession>A0AAV2YJW7</accession>
<feature type="transmembrane region" description="Helical" evidence="1">
    <location>
        <begin position="303"/>
        <end position="327"/>
    </location>
</feature>
<reference evidence="2" key="2">
    <citation type="journal article" date="2023" name="Microbiol Resour">
        <title>Decontamination and Annotation of the Draft Genome Sequence of the Oomycete Lagenidium giganteum ARSEF 373.</title>
        <authorList>
            <person name="Morgan W.R."/>
            <person name="Tartar A."/>
        </authorList>
    </citation>
    <scope>NUCLEOTIDE SEQUENCE</scope>
    <source>
        <strain evidence="2">ARSEF 373</strain>
    </source>
</reference>
<sequence length="338" mass="36205">MTQAALLVDAMAAQYAHAARILSGEDHSLSHASLGKIIGTGIVLGLVHVLTGPDHLSALAAMTTNSSWKAFSLGIRWGCGHSLGLIIMAAIFFAAGTSFDLDKAGEYCNYVVGVFMIALGIWTMVHIKRKYRTKLKDAEAMQLQTALVPSSTSLAPMERGPSQRISDKEDQIESSPVGSFHLVDVHEEDHQLKENGATGEQQHADAQVEVQPEPEAKKKGCCFCGPINYSNPTTQRLTALFVGIVHGIAGPGGILGVLPAVVLHDWTKSVAYLASFCVSSIFIMGVFAALYGEVTGRLSRNSLLLEFRIGMFSAAFSLVVGVAWIVLQATGQMDKVFE</sequence>
<keyword evidence="3" id="KW-1185">Reference proteome</keyword>
<dbReference type="EMBL" id="DAKRPA010000288">
    <property type="protein sequence ID" value="DAZ93831.1"/>
    <property type="molecule type" value="Genomic_DNA"/>
</dbReference>
<evidence type="ECO:0000313" key="2">
    <source>
        <dbReference type="EMBL" id="DAZ93831.1"/>
    </source>
</evidence>
<proteinExistence type="predicted"/>
<feature type="transmembrane region" description="Helical" evidence="1">
    <location>
        <begin position="237"/>
        <end position="258"/>
    </location>
</feature>
<keyword evidence="1" id="KW-0812">Transmembrane</keyword>
<reference evidence="2" key="1">
    <citation type="submission" date="2022-11" db="EMBL/GenBank/DDBJ databases">
        <authorList>
            <person name="Morgan W.R."/>
            <person name="Tartar A."/>
        </authorList>
    </citation>
    <scope>NUCLEOTIDE SEQUENCE</scope>
    <source>
        <strain evidence="2">ARSEF 373</strain>
    </source>
</reference>
<evidence type="ECO:0000256" key="1">
    <source>
        <dbReference type="SAM" id="Phobius"/>
    </source>
</evidence>
<dbReference type="AlphaFoldDB" id="A0AAV2YJW7"/>
<feature type="transmembrane region" description="Helical" evidence="1">
    <location>
        <begin position="107"/>
        <end position="127"/>
    </location>
</feature>
<comment type="caution">
    <text evidence="2">The sequence shown here is derived from an EMBL/GenBank/DDBJ whole genome shotgun (WGS) entry which is preliminary data.</text>
</comment>